<dbReference type="PANTHER" id="PTHR47505">
    <property type="entry name" value="DNA UTILIZATION PROTEIN YHGH"/>
    <property type="match status" value="1"/>
</dbReference>
<comment type="caution">
    <text evidence="4">The sequence shown here is derived from an EMBL/GenBank/DDBJ whole genome shotgun (WGS) entry which is preliminary data.</text>
</comment>
<feature type="domain" description="Double zinc ribbon" evidence="3">
    <location>
        <begin position="10"/>
        <end position="66"/>
    </location>
</feature>
<dbReference type="InterPro" id="IPR044005">
    <property type="entry name" value="DZR_2"/>
</dbReference>
<evidence type="ECO:0000259" key="3">
    <source>
        <dbReference type="Pfam" id="PF18912"/>
    </source>
</evidence>
<evidence type="ECO:0000313" key="5">
    <source>
        <dbReference type="Proteomes" id="UP000018141"/>
    </source>
</evidence>
<dbReference type="Proteomes" id="UP000018141">
    <property type="component" value="Unassembled WGS sequence"/>
</dbReference>
<feature type="domain" description="Phosphoribosyltransferase" evidence="2">
    <location>
        <begin position="144"/>
        <end position="233"/>
    </location>
</feature>
<sequence length="238" mass="27079">MHRGILKEAVKFLYPDVCPVCSDVMTDQSGICTTCRGKLKYIHNPRCLKCGKQMSDGEREYCYDCMTHHHSYTQGIAVWGYTDGIKQSIYRFKYQNCRCFADIYAQEIESQYAEHIKRWGAQAILPVPLHAKRLADRGFNQAKLVADALGKRLGIPSDDTVLIRDRSTVPQKELDDKQRFKNLENAFIITENVVRYKKVIILDDIYTTGATMDACAKALHEGGVHEVYSVVLCIGRGF</sequence>
<dbReference type="Pfam" id="PF00156">
    <property type="entry name" value="Pribosyltran"/>
    <property type="match status" value="1"/>
</dbReference>
<dbReference type="Gene3D" id="3.40.50.2020">
    <property type="match status" value="1"/>
</dbReference>
<gene>
    <name evidence="4" type="ORF">BN656_01335</name>
</gene>
<reference evidence="4" key="1">
    <citation type="submission" date="2012-11" db="EMBL/GenBank/DDBJ databases">
        <title>Dependencies among metagenomic species, viruses, plasmids and units of genetic variation.</title>
        <authorList>
            <person name="Nielsen H.B."/>
            <person name="Almeida M."/>
            <person name="Juncker A.S."/>
            <person name="Rasmussen S."/>
            <person name="Li J."/>
            <person name="Sunagawa S."/>
            <person name="Plichta D."/>
            <person name="Gautier L."/>
            <person name="Le Chatelier E."/>
            <person name="Peletier E."/>
            <person name="Bonde I."/>
            <person name="Nielsen T."/>
            <person name="Manichanh C."/>
            <person name="Arumugam M."/>
            <person name="Batto J."/>
            <person name="Santos M.B.Q.D."/>
            <person name="Blom N."/>
            <person name="Borruel N."/>
            <person name="Burgdorf K.S."/>
            <person name="Boumezbeur F."/>
            <person name="Casellas F."/>
            <person name="Dore J."/>
            <person name="Guarner F."/>
            <person name="Hansen T."/>
            <person name="Hildebrand F."/>
            <person name="Kaas R.S."/>
            <person name="Kennedy S."/>
            <person name="Kristiansen K."/>
            <person name="Kultima J.R."/>
            <person name="Leonard P."/>
            <person name="Levenez F."/>
            <person name="Lund O."/>
            <person name="Moumen B."/>
            <person name="Le Paslier D."/>
            <person name="Pons N."/>
            <person name="Pedersen O."/>
            <person name="Prifti E."/>
            <person name="Qin J."/>
            <person name="Raes J."/>
            <person name="Tap J."/>
            <person name="Tims S."/>
            <person name="Ussery D.W."/>
            <person name="Yamada T."/>
            <person name="MetaHit consortium"/>
            <person name="Renault P."/>
            <person name="Sicheritz-Ponten T."/>
            <person name="Bork P."/>
            <person name="Wang J."/>
            <person name="Brunak S."/>
            <person name="Ehrlich S.D."/>
        </authorList>
    </citation>
    <scope>NUCLEOTIDE SEQUENCE [LARGE SCALE GENOMIC DNA]</scope>
</reference>
<organism evidence="4 5">
    <name type="scientific">Bacteroides pectinophilus CAG:437</name>
    <dbReference type="NCBI Taxonomy" id="1263051"/>
    <lineage>
        <taxon>Bacteria</taxon>
        <taxon>Bacillati</taxon>
        <taxon>Bacillota</taxon>
        <taxon>Clostridia</taxon>
        <taxon>Eubacteriales</taxon>
    </lineage>
</organism>
<evidence type="ECO:0000259" key="2">
    <source>
        <dbReference type="Pfam" id="PF00156"/>
    </source>
</evidence>
<dbReference type="AlphaFoldDB" id="R7B0R4"/>
<evidence type="ECO:0000256" key="1">
    <source>
        <dbReference type="ARBA" id="ARBA00008007"/>
    </source>
</evidence>
<dbReference type="InterPro" id="IPR051910">
    <property type="entry name" value="ComF/GntX_DNA_util-trans"/>
</dbReference>
<proteinExistence type="inferred from homology"/>
<comment type="similarity">
    <text evidence="1">Belongs to the ComF/GntX family.</text>
</comment>
<accession>R7B0R4</accession>
<evidence type="ECO:0000313" key="4">
    <source>
        <dbReference type="EMBL" id="CDD56971.1"/>
    </source>
</evidence>
<dbReference type="CDD" id="cd06223">
    <property type="entry name" value="PRTases_typeI"/>
    <property type="match status" value="1"/>
</dbReference>
<dbReference type="SUPFAM" id="SSF53271">
    <property type="entry name" value="PRTase-like"/>
    <property type="match status" value="1"/>
</dbReference>
<dbReference type="InterPro" id="IPR029057">
    <property type="entry name" value="PRTase-like"/>
</dbReference>
<dbReference type="PANTHER" id="PTHR47505:SF1">
    <property type="entry name" value="DNA UTILIZATION PROTEIN YHGH"/>
    <property type="match status" value="1"/>
</dbReference>
<evidence type="ECO:0008006" key="6">
    <source>
        <dbReference type="Google" id="ProtNLM"/>
    </source>
</evidence>
<dbReference type="Pfam" id="PF18912">
    <property type="entry name" value="DZR_2"/>
    <property type="match status" value="1"/>
</dbReference>
<protein>
    <recommendedName>
        <fullName evidence="6">ComF family protein</fullName>
    </recommendedName>
</protein>
<dbReference type="InterPro" id="IPR000836">
    <property type="entry name" value="PRTase_dom"/>
</dbReference>
<name>R7B0R4_9FIRM</name>
<dbReference type="EMBL" id="CBHH010000040">
    <property type="protein sequence ID" value="CDD56971.1"/>
    <property type="molecule type" value="Genomic_DNA"/>
</dbReference>